<evidence type="ECO:0000313" key="20">
    <source>
        <dbReference type="Proteomes" id="UP000683360"/>
    </source>
</evidence>
<keyword evidence="6 17" id="KW-0732">Signal</keyword>
<dbReference type="FunFam" id="1.20.1640.10:FF:000010">
    <property type="entry name" value="NPC intracellular cholesterol transporter 1"/>
    <property type="match status" value="1"/>
</dbReference>
<dbReference type="Gene3D" id="1.20.1640.10">
    <property type="entry name" value="Multidrug efflux transporter AcrB transmembrane domain"/>
    <property type="match status" value="2"/>
</dbReference>
<feature type="transmembrane region" description="Helical" evidence="16">
    <location>
        <begin position="381"/>
        <end position="401"/>
    </location>
</feature>
<evidence type="ECO:0000313" key="19">
    <source>
        <dbReference type="EMBL" id="CAG2231783.1"/>
    </source>
</evidence>
<dbReference type="PANTHER" id="PTHR45727:SF2">
    <property type="entry name" value="NPC INTRACELLULAR CHOLESTEROL TRANSPORTER 1"/>
    <property type="match status" value="1"/>
</dbReference>
<feature type="transmembrane region" description="Helical" evidence="16">
    <location>
        <begin position="275"/>
        <end position="300"/>
    </location>
</feature>
<proteinExistence type="inferred from homology"/>
<feature type="transmembrane region" description="Helical" evidence="16">
    <location>
        <begin position="1206"/>
        <end position="1229"/>
    </location>
</feature>
<keyword evidence="20" id="KW-1185">Reference proteome</keyword>
<reference evidence="19" key="1">
    <citation type="submission" date="2021-03" db="EMBL/GenBank/DDBJ databases">
        <authorList>
            <person name="Bekaert M."/>
        </authorList>
    </citation>
    <scope>NUCLEOTIDE SEQUENCE</scope>
</reference>
<dbReference type="OrthoDB" id="6510177at2759"/>
<keyword evidence="8" id="KW-0445">Lipid transport</keyword>
<keyword evidence="5 16" id="KW-0812">Transmembrane</keyword>
<sequence length="1313" mass="145481">MGADLILYFLIVIFCGNLVVAKDGQCSMYGDCGPAEAGSSKHLNCKYNGPAKPLTDPDGLKILETYCPELITGNNTLTCCDTTQLRTLQANLGVPQQMLLRCPSCFRNFLNLYCYTTCSPNQNNYVTIDYVKPDIPTGNKEAAVATHYYISENFANGMFNSCKDVQMPSANQKALNILCGHTAAECTPQKWLDFMGDTSNGQTPFRITFVIGNTATPPPGTNVTLHPMDAMTSKCSERAFNKSACSCQDCAASCAPIPSPPPTEIESTILGLDTWYFVMGLLYIVFLIVFFTSYLVSYFLCEPQQEQNSFTTVYQNGIQGNGTTNMDGSHSEKNHNQTKYNSEAIVQLSDISFMEKLGAAMERILQRTFTRWGACCARHPVLVIVLGVIIAGGLSAGIALFKVTTNPVELWSSSNSRARQEKDYFDSHFGPFYRIEQLVITRPNNHSKYRHPLPPPAPSTAYVNYSNLFDKEFLHMNTGRRTIQPLTKLSWMSGDLPAPASTQDTKGLNISCLAVDSAPTFPWVVMGGYDSTNYKNSTAFVITFLVNNHLKDEDNEKAKAWEKVLISYLQSKQDHPNMTISFSTERSIEDELNRESQSDVLTILISYLIMFGYITLTLGQYGSCDNPARLLIDSKITLGLSGVTIVLLSVAASLGTYSYFGIPATLIIIEVVPFLVLAVGVDNIFILVQTYQRDTRLRDESLEEQIGRIVGRVGPSMLLSSSAESIAFFLADMPAVRVFSLYAALAVLFDFLLQITVFIGLMTLDAKRQEDSRFDVICCTKLSSSKLEKQEGWLFYLNKNFYAPFVLHIFVRPFIVVVFTLYFFGSVAVLHKIGVGLDQKLSMPDDSYVLNYFGNLSEYLHVGPPVYYVVREGHNYTSLDGENALCGGNGCPQESLVGQIYTASKQANYTYIAQPTSSWIDDFFDWLSPGGNPPCCRLFNNGSFCTATEPVNSSLSSVCPVKTLPDGRPSEEDFTKYLPMFLKDNPGVKCSKGGHAAYGSGVNLIKNKSNVGATYFMTYHTILKTSADYIKALKEARAIGDNITKTMQLSQSNSSVYPYSVFYVYYEQYLTVVDDTILNLGLCLVAIFVVTFILLGFDFISALLVVLTVLMIVIDICGMMYVWDIDLNAITLVNLVMAVGIAVEFCAHIVRAFAISLKPSRIERAEEALANMGSSVFSGITLTKLGGIIVLAFAKSQLFQVFYFRMYLGMVVFGASHGLIFLPVLLSYIGPPLNKAKLYEEQQKNKSQFIDSSGKEYDEPAIHSSQRHLVSDNPPDYWKVTGNNTSNNGHNAYENCGFKHTEVENHMPPSTRL</sequence>
<evidence type="ECO:0000256" key="5">
    <source>
        <dbReference type="ARBA" id="ARBA00022692"/>
    </source>
</evidence>
<keyword evidence="7 16" id="KW-1133">Transmembrane helix</keyword>
<feature type="transmembrane region" description="Helical" evidence="16">
    <location>
        <begin position="1175"/>
        <end position="1194"/>
    </location>
</feature>
<dbReference type="Pfam" id="PF12349">
    <property type="entry name" value="Sterol-sensing"/>
    <property type="match status" value="1"/>
</dbReference>
<evidence type="ECO:0000256" key="3">
    <source>
        <dbReference type="ARBA" id="ARBA00022448"/>
    </source>
</evidence>
<name>A0A8S3TE93_MYTED</name>
<evidence type="ECO:0000256" key="10">
    <source>
        <dbReference type="ARBA" id="ARBA00023136"/>
    </source>
</evidence>
<evidence type="ECO:0000256" key="6">
    <source>
        <dbReference type="ARBA" id="ARBA00022729"/>
    </source>
</evidence>
<dbReference type="FunFam" id="1.20.1640.10:FF:000008">
    <property type="entry name" value="NPC intracellular cholesterol transporter 1"/>
    <property type="match status" value="1"/>
</dbReference>
<feature type="transmembrane region" description="Helical" evidence="16">
    <location>
        <begin position="638"/>
        <end position="660"/>
    </location>
</feature>
<protein>
    <submittedName>
        <fullName evidence="19">NPC1</fullName>
    </submittedName>
</protein>
<comment type="caution">
    <text evidence="19">The sequence shown here is derived from an EMBL/GenBank/DDBJ whole genome shotgun (WGS) entry which is preliminary data.</text>
</comment>
<dbReference type="EMBL" id="CAJPWZ010002158">
    <property type="protein sequence ID" value="CAG2231783.1"/>
    <property type="molecule type" value="Genomic_DNA"/>
</dbReference>
<dbReference type="Pfam" id="PF22314">
    <property type="entry name" value="NPC1_MLD"/>
    <property type="match status" value="2"/>
</dbReference>
<dbReference type="GO" id="GO:0042632">
    <property type="term" value="P:cholesterol homeostasis"/>
    <property type="evidence" value="ECO:0007669"/>
    <property type="project" value="TreeGrafter"/>
</dbReference>
<evidence type="ECO:0000256" key="14">
    <source>
        <dbReference type="ARBA" id="ARBA00023221"/>
    </source>
</evidence>
<evidence type="ECO:0000259" key="18">
    <source>
        <dbReference type="PROSITE" id="PS50156"/>
    </source>
</evidence>
<evidence type="ECO:0000256" key="15">
    <source>
        <dbReference type="ARBA" id="ARBA00034049"/>
    </source>
</evidence>
<comment type="similarity">
    <text evidence="2">Belongs to the patched family.</text>
</comment>
<feature type="transmembrane region" description="Helical" evidence="16">
    <location>
        <begin position="1129"/>
        <end position="1154"/>
    </location>
</feature>
<dbReference type="GO" id="GO:0030299">
    <property type="term" value="P:intestinal cholesterol absorption"/>
    <property type="evidence" value="ECO:0007669"/>
    <property type="project" value="TreeGrafter"/>
</dbReference>
<evidence type="ECO:0000256" key="8">
    <source>
        <dbReference type="ARBA" id="ARBA00023055"/>
    </source>
</evidence>
<dbReference type="GO" id="GO:0015485">
    <property type="term" value="F:cholesterol binding"/>
    <property type="evidence" value="ECO:0007669"/>
    <property type="project" value="TreeGrafter"/>
</dbReference>
<keyword evidence="10 16" id="KW-0472">Membrane</keyword>
<organism evidence="19 20">
    <name type="scientific">Mytilus edulis</name>
    <name type="common">Blue mussel</name>
    <dbReference type="NCBI Taxonomy" id="6550"/>
    <lineage>
        <taxon>Eukaryota</taxon>
        <taxon>Metazoa</taxon>
        <taxon>Spiralia</taxon>
        <taxon>Lophotrochozoa</taxon>
        <taxon>Mollusca</taxon>
        <taxon>Bivalvia</taxon>
        <taxon>Autobranchia</taxon>
        <taxon>Pteriomorphia</taxon>
        <taxon>Mytilida</taxon>
        <taxon>Mytiloidea</taxon>
        <taxon>Mytilidae</taxon>
        <taxon>Mytilinae</taxon>
        <taxon>Mytilus</taxon>
    </lineage>
</organism>
<dbReference type="SUPFAM" id="SSF82866">
    <property type="entry name" value="Multidrug efflux transporter AcrB transmembrane domain"/>
    <property type="match status" value="2"/>
</dbReference>
<dbReference type="PROSITE" id="PS50156">
    <property type="entry name" value="SSD"/>
    <property type="match status" value="1"/>
</dbReference>
<keyword evidence="4" id="KW-0153">Cholesterol metabolism</keyword>
<keyword evidence="9" id="KW-0443">Lipid metabolism</keyword>
<keyword evidence="13" id="KW-0325">Glycoprotein</keyword>
<evidence type="ECO:0000256" key="7">
    <source>
        <dbReference type="ARBA" id="ARBA00022989"/>
    </source>
</evidence>
<feature type="chain" id="PRO_5035776123" evidence="17">
    <location>
        <begin position="22"/>
        <end position="1313"/>
    </location>
</feature>
<dbReference type="PANTHER" id="PTHR45727">
    <property type="entry name" value="NPC INTRACELLULAR CHOLESTEROL TRANSPORTER 1"/>
    <property type="match status" value="1"/>
</dbReference>
<feature type="transmembrane region" description="Helical" evidence="16">
    <location>
        <begin position="666"/>
        <end position="688"/>
    </location>
</feature>
<dbReference type="GO" id="GO:0005886">
    <property type="term" value="C:plasma membrane"/>
    <property type="evidence" value="ECO:0007669"/>
    <property type="project" value="TreeGrafter"/>
</dbReference>
<keyword evidence="14" id="KW-0753">Steroid metabolism</keyword>
<dbReference type="Pfam" id="PF16414">
    <property type="entry name" value="NPC1_N"/>
    <property type="match status" value="1"/>
</dbReference>
<comment type="catalytic activity">
    <reaction evidence="15">
        <text>cholesterol(in) = cholesterol(out)</text>
        <dbReference type="Rhea" id="RHEA:39747"/>
        <dbReference type="ChEBI" id="CHEBI:16113"/>
    </reaction>
</comment>
<evidence type="ECO:0000256" key="16">
    <source>
        <dbReference type="SAM" id="Phobius"/>
    </source>
</evidence>
<accession>A0A8S3TE93</accession>
<comment type="subcellular location">
    <subcellularLocation>
        <location evidence="1">Endomembrane system</location>
        <topology evidence="1">Multi-pass membrane protein</topology>
    </subcellularLocation>
</comment>
<dbReference type="GO" id="GO:0008203">
    <property type="term" value="P:cholesterol metabolic process"/>
    <property type="evidence" value="ECO:0007669"/>
    <property type="project" value="UniProtKB-KW"/>
</dbReference>
<gene>
    <name evidence="19" type="ORF">MEDL_44552</name>
</gene>
<keyword evidence="12" id="KW-1207">Sterol metabolism</keyword>
<evidence type="ECO:0000256" key="9">
    <source>
        <dbReference type="ARBA" id="ARBA00023098"/>
    </source>
</evidence>
<dbReference type="GO" id="GO:0030301">
    <property type="term" value="P:cholesterol transport"/>
    <property type="evidence" value="ECO:0007669"/>
    <property type="project" value="UniProtKB-ARBA"/>
</dbReference>
<evidence type="ECO:0000256" key="11">
    <source>
        <dbReference type="ARBA" id="ARBA00023157"/>
    </source>
</evidence>
<feature type="transmembrane region" description="Helical" evidence="16">
    <location>
        <begin position="801"/>
        <end position="824"/>
    </location>
</feature>
<feature type="signal peptide" evidence="17">
    <location>
        <begin position="1"/>
        <end position="21"/>
    </location>
</feature>
<dbReference type="InterPro" id="IPR053958">
    <property type="entry name" value="HMGCR/SNAP/NPC1-like_SSD"/>
</dbReference>
<keyword evidence="11" id="KW-1015">Disulfide bond</keyword>
<evidence type="ECO:0000256" key="2">
    <source>
        <dbReference type="ARBA" id="ARBA00005585"/>
    </source>
</evidence>
<feature type="transmembrane region" description="Helical" evidence="16">
    <location>
        <begin position="1102"/>
        <end position="1123"/>
    </location>
</feature>
<feature type="transmembrane region" description="Helical" evidence="16">
    <location>
        <begin position="600"/>
        <end position="618"/>
    </location>
</feature>
<dbReference type="GO" id="GO:0012505">
    <property type="term" value="C:endomembrane system"/>
    <property type="evidence" value="ECO:0007669"/>
    <property type="project" value="UniProtKB-SubCell"/>
</dbReference>
<evidence type="ECO:0000256" key="13">
    <source>
        <dbReference type="ARBA" id="ARBA00023180"/>
    </source>
</evidence>
<keyword evidence="3" id="KW-0813">Transport</keyword>
<feature type="transmembrane region" description="Helical" evidence="16">
    <location>
        <begin position="742"/>
        <end position="764"/>
    </location>
</feature>
<evidence type="ECO:0000256" key="4">
    <source>
        <dbReference type="ARBA" id="ARBA00022548"/>
    </source>
</evidence>
<evidence type="ECO:0000256" key="17">
    <source>
        <dbReference type="SAM" id="SignalP"/>
    </source>
</evidence>
<dbReference type="Proteomes" id="UP000683360">
    <property type="component" value="Unassembled WGS sequence"/>
</dbReference>
<feature type="domain" description="SSD" evidence="18">
    <location>
        <begin position="599"/>
        <end position="764"/>
    </location>
</feature>
<evidence type="ECO:0000256" key="1">
    <source>
        <dbReference type="ARBA" id="ARBA00004127"/>
    </source>
</evidence>
<dbReference type="InterPro" id="IPR032190">
    <property type="entry name" value="NPC1_N"/>
</dbReference>
<dbReference type="InterPro" id="IPR000731">
    <property type="entry name" value="SSD"/>
</dbReference>
<dbReference type="InterPro" id="IPR053956">
    <property type="entry name" value="NPC1_MLD"/>
</dbReference>
<evidence type="ECO:0000256" key="12">
    <source>
        <dbReference type="ARBA" id="ARBA00023166"/>
    </source>
</evidence>
<feature type="transmembrane region" description="Helical" evidence="16">
    <location>
        <begin position="1077"/>
        <end position="1095"/>
    </location>
</feature>